<comment type="caution">
    <text evidence="2">The sequence shown here is derived from an EMBL/GenBank/DDBJ whole genome shotgun (WGS) entry which is preliminary data.</text>
</comment>
<keyword evidence="3" id="KW-1185">Reference proteome</keyword>
<evidence type="ECO:0000313" key="2">
    <source>
        <dbReference type="EMBL" id="MBB3066894.1"/>
    </source>
</evidence>
<dbReference type="RefSeq" id="WP_183417717.1">
    <property type="nucleotide sequence ID" value="NZ_JACHXA010000011.1"/>
</dbReference>
<name>A0A839SZ60_9PROT</name>
<sequence>MLRVCVIRKLLILAAIILPLAACTSAKVEPLSESPQQASVPNAPVLYQEVAIGDLTATREIWNHYLPYLREGIAKELEESGKFQRVHVSLPDPAGERLLVLSGQLTTMDEGSKALRFLIGFGAGSTTAAGTFELADGGGSLARFNIETDYAGGAGIGGLDMISTNELVQKLGVDAAEATVRWSQGKGLKPPTKN</sequence>
<keyword evidence="1" id="KW-0732">Signal</keyword>
<proteinExistence type="predicted"/>
<feature type="chain" id="PRO_5032691146" description="DUF4410 domain-containing protein" evidence="1">
    <location>
        <begin position="29"/>
        <end position="194"/>
    </location>
</feature>
<evidence type="ECO:0000313" key="3">
    <source>
        <dbReference type="Proteomes" id="UP000581135"/>
    </source>
</evidence>
<dbReference type="Pfam" id="PF14366">
    <property type="entry name" value="DUF4410"/>
    <property type="match status" value="1"/>
</dbReference>
<dbReference type="InterPro" id="IPR025522">
    <property type="entry name" value="DUF4410"/>
</dbReference>
<feature type="signal peptide" evidence="1">
    <location>
        <begin position="1"/>
        <end position="28"/>
    </location>
</feature>
<dbReference type="EMBL" id="JACHXA010000011">
    <property type="protein sequence ID" value="MBB3066894.1"/>
    <property type="molecule type" value="Genomic_DNA"/>
</dbReference>
<reference evidence="2 3" key="1">
    <citation type="submission" date="2020-08" db="EMBL/GenBank/DDBJ databases">
        <title>Genomic Encyclopedia of Type Strains, Phase III (KMG-III): the genomes of soil and plant-associated and newly described type strains.</title>
        <authorList>
            <person name="Whitman W."/>
        </authorList>
    </citation>
    <scope>NUCLEOTIDE SEQUENCE [LARGE SCALE GENOMIC DNA]</scope>
    <source>
        <strain evidence="2 3">CECT 8803</strain>
    </source>
</reference>
<accession>A0A839SZ60</accession>
<protein>
    <recommendedName>
        <fullName evidence="4">DUF4410 domain-containing protein</fullName>
    </recommendedName>
</protein>
<evidence type="ECO:0000256" key="1">
    <source>
        <dbReference type="SAM" id="SignalP"/>
    </source>
</evidence>
<gene>
    <name evidence="2" type="ORF">FHR98_003205</name>
</gene>
<evidence type="ECO:0008006" key="4">
    <source>
        <dbReference type="Google" id="ProtNLM"/>
    </source>
</evidence>
<organism evidence="2 3">
    <name type="scientific">Limibacillus halophilus</name>
    <dbReference type="NCBI Taxonomy" id="1579333"/>
    <lineage>
        <taxon>Bacteria</taxon>
        <taxon>Pseudomonadati</taxon>
        <taxon>Pseudomonadota</taxon>
        <taxon>Alphaproteobacteria</taxon>
        <taxon>Rhodospirillales</taxon>
        <taxon>Rhodovibrionaceae</taxon>
        <taxon>Limibacillus</taxon>
    </lineage>
</organism>
<dbReference type="AlphaFoldDB" id="A0A839SZ60"/>
<dbReference type="Proteomes" id="UP000581135">
    <property type="component" value="Unassembled WGS sequence"/>
</dbReference>